<gene>
    <name evidence="10" type="ORF">ANASTE_01235</name>
</gene>
<dbReference type="GO" id="GO:0003866">
    <property type="term" value="F:3-phosphoshikimate 1-carboxyvinyltransferase activity"/>
    <property type="evidence" value="ECO:0007669"/>
    <property type="project" value="UniProtKB-EC"/>
</dbReference>
<keyword evidence="6" id="KW-0057">Aromatic amino acid biosynthesis</keyword>
<comment type="similarity">
    <text evidence="2">Belongs to the EPSP synthase family.</text>
</comment>
<dbReference type="PANTHER" id="PTHR21090">
    <property type="entry name" value="AROM/DEHYDROQUINATE SYNTHASE"/>
    <property type="match status" value="1"/>
</dbReference>
<dbReference type="Gene3D" id="3.65.10.10">
    <property type="entry name" value="Enolpyruvate transferase domain"/>
    <property type="match status" value="2"/>
</dbReference>
<evidence type="ECO:0000256" key="3">
    <source>
        <dbReference type="ARBA" id="ARBA00012450"/>
    </source>
</evidence>
<organism evidence="10 11">
    <name type="scientific">Anaerofustis stercorihominis DSM 17244</name>
    <dbReference type="NCBI Taxonomy" id="445971"/>
    <lineage>
        <taxon>Bacteria</taxon>
        <taxon>Bacillati</taxon>
        <taxon>Bacillota</taxon>
        <taxon>Clostridia</taxon>
        <taxon>Eubacteriales</taxon>
        <taxon>Eubacteriaceae</taxon>
        <taxon>Anaerofustis</taxon>
    </lineage>
</organism>
<dbReference type="GO" id="GO:0009073">
    <property type="term" value="P:aromatic amino acid family biosynthetic process"/>
    <property type="evidence" value="ECO:0007669"/>
    <property type="project" value="UniProtKB-KW"/>
</dbReference>
<feature type="domain" description="Enolpyruvate transferase" evidence="9">
    <location>
        <begin position="11"/>
        <end position="376"/>
    </location>
</feature>
<comment type="pathway">
    <text evidence="1">Metabolic intermediate biosynthesis; chorismate biosynthesis; chorismate from D-erythrose 4-phosphate and phosphoenolpyruvate: step 6/7.</text>
</comment>
<protein>
    <recommendedName>
        <fullName evidence="3">3-phosphoshikimate 1-carboxyvinyltransferase</fullName>
        <ecNumber evidence="3">2.5.1.19</ecNumber>
    </recommendedName>
    <alternativeName>
        <fullName evidence="7">5-enolpyruvylshikimate-3-phosphate synthase</fullName>
    </alternativeName>
</protein>
<keyword evidence="11" id="KW-1185">Reference proteome</keyword>
<dbReference type="InterPro" id="IPR013792">
    <property type="entry name" value="RNA3'P_cycl/enolpyr_Trfase_a/b"/>
</dbReference>
<dbReference type="UniPathway" id="UPA00053">
    <property type="reaction ID" value="UER00089"/>
</dbReference>
<dbReference type="Proteomes" id="UP000005178">
    <property type="component" value="Unassembled WGS sequence"/>
</dbReference>
<dbReference type="EC" id="2.5.1.19" evidence="3"/>
<dbReference type="Pfam" id="PF00275">
    <property type="entry name" value="EPSP_synthase"/>
    <property type="match status" value="1"/>
</dbReference>
<dbReference type="eggNOG" id="COG0128">
    <property type="taxonomic scope" value="Bacteria"/>
</dbReference>
<dbReference type="GO" id="GO:0009423">
    <property type="term" value="P:chorismate biosynthetic process"/>
    <property type="evidence" value="ECO:0007669"/>
    <property type="project" value="UniProtKB-UniPathway"/>
</dbReference>
<dbReference type="EMBL" id="ABIL02000006">
    <property type="protein sequence ID" value="EDS71533.1"/>
    <property type="molecule type" value="Genomic_DNA"/>
</dbReference>
<dbReference type="RefSeq" id="WP_007050003.1">
    <property type="nucleotide sequence ID" value="NZ_DS560019.1"/>
</dbReference>
<comment type="catalytic activity">
    <reaction evidence="8">
        <text>3-phosphoshikimate + phosphoenolpyruvate = 5-O-(1-carboxyvinyl)-3-phosphoshikimate + phosphate</text>
        <dbReference type="Rhea" id="RHEA:21256"/>
        <dbReference type="ChEBI" id="CHEBI:43474"/>
        <dbReference type="ChEBI" id="CHEBI:57701"/>
        <dbReference type="ChEBI" id="CHEBI:58702"/>
        <dbReference type="ChEBI" id="CHEBI:145989"/>
        <dbReference type="EC" id="2.5.1.19"/>
    </reaction>
    <physiologicalReaction direction="left-to-right" evidence="8">
        <dbReference type="Rhea" id="RHEA:21257"/>
    </physiologicalReaction>
</comment>
<proteinExistence type="inferred from homology"/>
<evidence type="ECO:0000256" key="8">
    <source>
        <dbReference type="ARBA" id="ARBA00044633"/>
    </source>
</evidence>
<evidence type="ECO:0000313" key="10">
    <source>
        <dbReference type="EMBL" id="EDS71533.1"/>
    </source>
</evidence>
<dbReference type="InterPro" id="IPR006264">
    <property type="entry name" value="EPSP_synthase"/>
</dbReference>
<evidence type="ECO:0000256" key="7">
    <source>
        <dbReference type="ARBA" id="ARBA00030046"/>
    </source>
</evidence>
<dbReference type="OrthoDB" id="9809920at2"/>
<comment type="caution">
    <text evidence="10">The sequence shown here is derived from an EMBL/GenBank/DDBJ whole genome shotgun (WGS) entry which is preliminary data.</text>
</comment>
<evidence type="ECO:0000256" key="5">
    <source>
        <dbReference type="ARBA" id="ARBA00022679"/>
    </source>
</evidence>
<dbReference type="GO" id="GO:0008652">
    <property type="term" value="P:amino acid biosynthetic process"/>
    <property type="evidence" value="ECO:0007669"/>
    <property type="project" value="UniProtKB-KW"/>
</dbReference>
<evidence type="ECO:0000256" key="4">
    <source>
        <dbReference type="ARBA" id="ARBA00022605"/>
    </source>
</evidence>
<dbReference type="PIRSF" id="PIRSF000505">
    <property type="entry name" value="EPSPS"/>
    <property type="match status" value="1"/>
</dbReference>
<dbReference type="STRING" id="445971.ANASTE_01235"/>
<evidence type="ECO:0000256" key="1">
    <source>
        <dbReference type="ARBA" id="ARBA00004811"/>
    </source>
</evidence>
<dbReference type="GeneID" id="98000336"/>
<dbReference type="SUPFAM" id="SSF55205">
    <property type="entry name" value="EPT/RTPC-like"/>
    <property type="match status" value="1"/>
</dbReference>
<reference evidence="10" key="1">
    <citation type="submission" date="2008-01" db="EMBL/GenBank/DDBJ databases">
        <authorList>
            <person name="Fulton L."/>
            <person name="Clifton S."/>
            <person name="Fulton B."/>
            <person name="Xu J."/>
            <person name="Minx P."/>
            <person name="Pepin K.H."/>
            <person name="Johnson M."/>
            <person name="Thiruvilangam P."/>
            <person name="Bhonagiri V."/>
            <person name="Nash W.E."/>
            <person name="Mardis E.R."/>
            <person name="Wilson R.K."/>
        </authorList>
    </citation>
    <scope>NUCLEOTIDE SEQUENCE [LARGE SCALE GENOMIC DNA]</scope>
    <source>
        <strain evidence="10">DSM 17244</strain>
    </source>
</reference>
<evidence type="ECO:0000256" key="6">
    <source>
        <dbReference type="ARBA" id="ARBA00023141"/>
    </source>
</evidence>
<dbReference type="InterPro" id="IPR036968">
    <property type="entry name" value="Enolpyruvate_Tfrase_sf"/>
</dbReference>
<accession>B1CB86</accession>
<dbReference type="InterPro" id="IPR001986">
    <property type="entry name" value="Enolpyruvate_Tfrase_dom"/>
</dbReference>
<keyword evidence="4" id="KW-0028">Amino-acid biosynthesis</keyword>
<evidence type="ECO:0000259" key="9">
    <source>
        <dbReference type="Pfam" id="PF00275"/>
    </source>
</evidence>
<sequence length="426" mass="48236">MEITLDSRILNGKVTAKPVLEDLKRYLICSLFTNETSIIKNVLLDKETKEILDILSLLGARITVDEFKGKRKTLRIKGSYPFDIKLEEIDLGNNLNLLRTFAPILLISKTKFNLKYKNTIIQNPLNSFYSLFFEKGFTKIQMEKGEYPLKIKTGIDKSVFYIRADIEKECLSTLLSMLPRAYRASKVIIVGEIKDKAYVNRTIQILKDFEIDVRNNNFKEFDIINTKYEPCNVTVENDFTMASIWITASALGHKVMVKDLNLKSRQDNKKLLDILKVIGIDIFASPNGDIIARPNRINAFNIDISKVPDLMPYLAVIASVADGTSKLKNVEDIYVKDTLAANDLSHAINSVGGDSFIFGGDLIIRGREMLKGGTVNDLKLHESIFALCAVSRQALSPIKAKVPSTMPNYYKEFYRDFTRLGGKRLH</sequence>
<evidence type="ECO:0000256" key="2">
    <source>
        <dbReference type="ARBA" id="ARBA00009948"/>
    </source>
</evidence>
<evidence type="ECO:0000313" key="11">
    <source>
        <dbReference type="Proteomes" id="UP000005178"/>
    </source>
</evidence>
<dbReference type="HOGENOM" id="CLU_643475_0_0_9"/>
<name>B1CB86_9FIRM</name>
<dbReference type="AlphaFoldDB" id="B1CB86"/>
<dbReference type="PANTHER" id="PTHR21090:SF5">
    <property type="entry name" value="PENTAFUNCTIONAL AROM POLYPEPTIDE"/>
    <property type="match status" value="1"/>
</dbReference>
<keyword evidence="5" id="KW-0808">Transferase</keyword>
<reference evidence="10" key="2">
    <citation type="submission" date="2013-08" db="EMBL/GenBank/DDBJ databases">
        <title>Draft genome sequence of Anaerofustis stercorihominis (DSM 17244).</title>
        <authorList>
            <person name="Sudarsanam P."/>
            <person name="Ley R."/>
            <person name="Guruge J."/>
            <person name="Turnbaugh P.J."/>
            <person name="Mahowald M."/>
            <person name="Liep D."/>
            <person name="Gordon J."/>
        </authorList>
    </citation>
    <scope>NUCLEOTIDE SEQUENCE</scope>
    <source>
        <strain evidence="10">DSM 17244</strain>
    </source>
</reference>